<dbReference type="RefSeq" id="WP_358639361.1">
    <property type="nucleotide sequence ID" value="NZ_JBFAEV010000014.1"/>
</dbReference>
<proteinExistence type="predicted"/>
<keyword evidence="2" id="KW-1185">Reference proteome</keyword>
<gene>
    <name evidence="1" type="ORF">ACI2L5_35525</name>
</gene>
<name>A0ABW8LYW3_9ACTN</name>
<evidence type="ECO:0000313" key="2">
    <source>
        <dbReference type="Proteomes" id="UP001620295"/>
    </source>
</evidence>
<sequence>MWTSPDYKTFRDTKFGSSIEGQTQVGLGVCAKLPYQGQLGLHR</sequence>
<accession>A0ABW8LYW3</accession>
<evidence type="ECO:0000313" key="1">
    <source>
        <dbReference type="EMBL" id="MFK4270210.1"/>
    </source>
</evidence>
<protein>
    <submittedName>
        <fullName evidence="1">Uncharacterized protein</fullName>
    </submittedName>
</protein>
<comment type="caution">
    <text evidence="1">The sequence shown here is derived from an EMBL/GenBank/DDBJ whole genome shotgun (WGS) entry which is preliminary data.</text>
</comment>
<organism evidence="1 2">
    <name type="scientific">Streptomyces milbemycinicus</name>
    <dbReference type="NCBI Taxonomy" id="476552"/>
    <lineage>
        <taxon>Bacteria</taxon>
        <taxon>Bacillati</taxon>
        <taxon>Actinomycetota</taxon>
        <taxon>Actinomycetes</taxon>
        <taxon>Kitasatosporales</taxon>
        <taxon>Streptomycetaceae</taxon>
        <taxon>Streptomyces</taxon>
    </lineage>
</organism>
<dbReference type="Proteomes" id="UP001620295">
    <property type="component" value="Unassembled WGS sequence"/>
</dbReference>
<reference evidence="1 2" key="1">
    <citation type="submission" date="2024-11" db="EMBL/GenBank/DDBJ databases">
        <title>The Natural Products Discovery Center: Release of the First 8490 Sequenced Strains for Exploring Actinobacteria Biosynthetic Diversity.</title>
        <authorList>
            <person name="Kalkreuter E."/>
            <person name="Kautsar S.A."/>
            <person name="Yang D."/>
            <person name="Bader C.D."/>
            <person name="Teijaro C.N."/>
            <person name="Fluegel L."/>
            <person name="Davis C.M."/>
            <person name="Simpson J.R."/>
            <person name="Lauterbach L."/>
            <person name="Steele A.D."/>
            <person name="Gui C."/>
            <person name="Meng S."/>
            <person name="Li G."/>
            <person name="Viehrig K."/>
            <person name="Ye F."/>
            <person name="Su P."/>
            <person name="Kiefer A.F."/>
            <person name="Nichols A."/>
            <person name="Cepeda A.J."/>
            <person name="Yan W."/>
            <person name="Fan B."/>
            <person name="Jiang Y."/>
            <person name="Adhikari A."/>
            <person name="Zheng C.-J."/>
            <person name="Schuster L."/>
            <person name="Cowan T.M."/>
            <person name="Smanski M.J."/>
            <person name="Chevrette M.G."/>
            <person name="De Carvalho L.P.S."/>
            <person name="Shen B."/>
        </authorList>
    </citation>
    <scope>NUCLEOTIDE SEQUENCE [LARGE SCALE GENOMIC DNA]</scope>
    <source>
        <strain evidence="1 2">NPDC020863</strain>
    </source>
</reference>
<dbReference type="EMBL" id="JBJDQH010000013">
    <property type="protein sequence ID" value="MFK4270210.1"/>
    <property type="molecule type" value="Genomic_DNA"/>
</dbReference>